<dbReference type="EMBL" id="HG670306">
    <property type="protein sequence ID" value="CDM80976.1"/>
    <property type="molecule type" value="Genomic_DNA"/>
</dbReference>
<name>A0A077RPS0_WHEAT</name>
<evidence type="ECO:0000313" key="1">
    <source>
        <dbReference type="EMBL" id="CDM80976.1"/>
    </source>
</evidence>
<sequence>MGKGLGGHYPHPNPAGAMLTNYMRSLELELGLGEAAAKRQWGDAHLRRGEDAHLLAPPPTVMYVDESDGNEDDLVGSNHGCAEFRGDESTRPLVLSAAGRGIHVLGVGCGNSRLEDISCMCSPALGDQYIYSVVNMCFVSYRSPPRVMCIIDQPILRERWVGVNGKKTTLNGQEVCPQLFHVSLYISSLLFHGIGMPTADGAALLPKGHPAAAGDSLPSKHDTLPSRMLGVVVLQIWHCCSVHLTQSVAAAFHVVSLPTNVIIYHSMKNCKEEDNRAATRADNWPVNAAKFS</sequence>
<gene>
    <name evidence="1" type="ORF">TRAES_3BF056800030CFD_c1</name>
</gene>
<reference evidence="1" key="1">
    <citation type="journal article" date="2014" name="Science">
        <title>Structural and functional partitioning of bread wheat chromosome 3B.</title>
        <authorList>
            <person name="Choulet F."/>
            <person name="Alberti A."/>
            <person name="Theil S."/>
            <person name="Glover N."/>
            <person name="Barbe V."/>
            <person name="Daron J."/>
            <person name="Pingault L."/>
            <person name="Sourdille P."/>
            <person name="Couloux A."/>
            <person name="Paux E."/>
            <person name="Leroy P."/>
            <person name="Mangenot S."/>
            <person name="Guilhot N."/>
            <person name="Le Gouis J."/>
            <person name="Balfourier F."/>
            <person name="Alaux M."/>
            <person name="Jamilloux V."/>
            <person name="Poulain J."/>
            <person name="Durand C."/>
            <person name="Bellec A."/>
            <person name="Gaspin C."/>
            <person name="Safar J."/>
            <person name="Dolezel J."/>
            <person name="Rogers J."/>
            <person name="Vandepoele K."/>
            <person name="Aury J.M."/>
            <person name="Mayer K."/>
            <person name="Berges H."/>
            <person name="Quesneville H."/>
            <person name="Wincker P."/>
            <person name="Feuillet C."/>
        </authorList>
    </citation>
    <scope>NUCLEOTIDE SEQUENCE</scope>
</reference>
<proteinExistence type="predicted"/>
<organism evidence="1">
    <name type="scientific">Triticum aestivum</name>
    <name type="common">Wheat</name>
    <dbReference type="NCBI Taxonomy" id="4565"/>
    <lineage>
        <taxon>Eukaryota</taxon>
        <taxon>Viridiplantae</taxon>
        <taxon>Streptophyta</taxon>
        <taxon>Embryophyta</taxon>
        <taxon>Tracheophyta</taxon>
        <taxon>Spermatophyta</taxon>
        <taxon>Magnoliopsida</taxon>
        <taxon>Liliopsida</taxon>
        <taxon>Poales</taxon>
        <taxon>Poaceae</taxon>
        <taxon>BOP clade</taxon>
        <taxon>Pooideae</taxon>
        <taxon>Triticodae</taxon>
        <taxon>Triticeae</taxon>
        <taxon>Triticinae</taxon>
        <taxon>Triticum</taxon>
    </lineage>
</organism>
<protein>
    <submittedName>
        <fullName evidence="1">Uncharacterized protein</fullName>
    </submittedName>
</protein>
<dbReference type="AlphaFoldDB" id="A0A077RPS0"/>
<accession>A0A077RPS0</accession>
<dbReference type="HOGENOM" id="CLU_954482_0_0_1"/>